<dbReference type="InterPro" id="IPR019289">
    <property type="entry name" value="Phage_tail_E/E"/>
</dbReference>
<dbReference type="AlphaFoldDB" id="A0A1H3DK02"/>
<dbReference type="Proteomes" id="UP000243778">
    <property type="component" value="Unassembled WGS sequence"/>
</dbReference>
<evidence type="ECO:0000313" key="2">
    <source>
        <dbReference type="Proteomes" id="UP000243778"/>
    </source>
</evidence>
<gene>
    <name evidence="1" type="ORF">SAMN05216287_3457</name>
</gene>
<dbReference type="STRING" id="1007099.SAMN05216287_3457"/>
<reference evidence="2" key="1">
    <citation type="submission" date="2016-10" db="EMBL/GenBank/DDBJ databases">
        <authorList>
            <person name="Varghese N."/>
            <person name="Submissions S."/>
        </authorList>
    </citation>
    <scope>NUCLEOTIDE SEQUENCE [LARGE SCALE GENOMIC DNA]</scope>
    <source>
        <strain evidence="2">NRRL B-59562</strain>
    </source>
</reference>
<keyword evidence="2" id="KW-1185">Reference proteome</keyword>
<sequence>MSDEVTTTAKNPNEEVITLDTPIPRGATQIDSVTLRKPLSGALRGCSLAELLQMDVNALRKVLPRVTTPALTEHEVSGLDPADLVQMATVVAGFLLPKSAKAEASPDA</sequence>
<protein>
    <submittedName>
        <fullName evidence="1">Phage tail assembly chaperone protein, E, or 41 or 14</fullName>
    </submittedName>
</protein>
<accession>A0A1H3DK02</accession>
<evidence type="ECO:0000313" key="1">
    <source>
        <dbReference type="EMBL" id="SDX66756.1"/>
    </source>
</evidence>
<dbReference type="OrthoDB" id="7366507at2"/>
<organism evidence="1 2">
    <name type="scientific">Pseudomonas kuykendallii</name>
    <dbReference type="NCBI Taxonomy" id="1007099"/>
    <lineage>
        <taxon>Bacteria</taxon>
        <taxon>Pseudomonadati</taxon>
        <taxon>Pseudomonadota</taxon>
        <taxon>Gammaproteobacteria</taxon>
        <taxon>Pseudomonadales</taxon>
        <taxon>Pseudomonadaceae</taxon>
        <taxon>Pseudomonas</taxon>
    </lineage>
</organism>
<name>A0A1H3DK02_9PSED</name>
<dbReference type="EMBL" id="FNNU01000005">
    <property type="protein sequence ID" value="SDX66756.1"/>
    <property type="molecule type" value="Genomic_DNA"/>
</dbReference>
<proteinExistence type="predicted"/>
<dbReference type="RefSeq" id="WP_090230889.1">
    <property type="nucleotide sequence ID" value="NZ_FNNU01000005.1"/>
</dbReference>
<dbReference type="Pfam" id="PF10109">
    <property type="entry name" value="Phage_TAC_7"/>
    <property type="match status" value="1"/>
</dbReference>